<organism evidence="2">
    <name type="scientific">Chlorobium chlorochromatii (strain CaD3)</name>
    <dbReference type="NCBI Taxonomy" id="340177"/>
    <lineage>
        <taxon>Bacteria</taxon>
        <taxon>Pseudomonadati</taxon>
        <taxon>Chlorobiota</taxon>
        <taxon>Chlorobiia</taxon>
        <taxon>Chlorobiales</taxon>
        <taxon>Chlorobiaceae</taxon>
        <taxon>Chlorobium/Pelodictyon group</taxon>
        <taxon>Chlorobium</taxon>
    </lineage>
</organism>
<evidence type="ECO:0000313" key="2">
    <source>
        <dbReference type="EMBL" id="ABB27538.1"/>
    </source>
</evidence>
<name>Q3ATY7_CHLCH</name>
<gene>
    <name evidence="2" type="ordered locus">Cag_0262</name>
</gene>
<feature type="coiled-coil region" evidence="1">
    <location>
        <begin position="8"/>
        <end position="35"/>
    </location>
</feature>
<dbReference type="KEGG" id="cch:Cag_0262"/>
<dbReference type="HOGENOM" id="CLU_1944899_0_0_10"/>
<protein>
    <submittedName>
        <fullName evidence="2">Uncharacterized protein</fullName>
    </submittedName>
</protein>
<dbReference type="OrthoDB" id="597906at2"/>
<proteinExistence type="predicted"/>
<dbReference type="eggNOG" id="COG3170">
    <property type="taxonomic scope" value="Bacteria"/>
</dbReference>
<dbReference type="STRING" id="340177.Cag_0262"/>
<reference evidence="2" key="1">
    <citation type="submission" date="2005-08" db="EMBL/GenBank/DDBJ databases">
        <title>Complete sequence of Chlorobium chlorochromatii CaD3.</title>
        <authorList>
            <person name="Copeland A."/>
            <person name="Lucas S."/>
            <person name="Lapidus A."/>
            <person name="Barry K."/>
            <person name="Detter J.C."/>
            <person name="Glavina T."/>
            <person name="Hammon N."/>
            <person name="Israni S."/>
            <person name="Pitluck S."/>
            <person name="Bryant D."/>
            <person name="Schmutz J."/>
            <person name="Larimer F."/>
            <person name="Land M."/>
            <person name="Kyrpides N."/>
            <person name="Ivanova N."/>
            <person name="Richardson P."/>
        </authorList>
    </citation>
    <scope>NUCLEOTIDE SEQUENCE [LARGE SCALE GENOMIC DNA]</scope>
    <source>
        <strain evidence="2">CaD3</strain>
    </source>
</reference>
<evidence type="ECO:0000256" key="1">
    <source>
        <dbReference type="SAM" id="Coils"/>
    </source>
</evidence>
<dbReference type="EMBL" id="CP000108">
    <property type="protein sequence ID" value="ABB27538.1"/>
    <property type="molecule type" value="Genomic_DNA"/>
</dbReference>
<accession>Q3ATY7</accession>
<dbReference type="AlphaFoldDB" id="Q3ATY7"/>
<keyword evidence="1" id="KW-0175">Coiled coil</keyword>
<sequence length="129" mass="14325">MMPTNEPLSSIQARVEELQSTIAEKEEHIKASARHFKDELKEEVSPLRLVRRYPLQSVGVAALAGVALGRRLRRGNRASSVVAAAPVVQSNVLLSTTQTLLSVVGMELMRSLKEVGLSYLKQYIEKKIR</sequence>